<feature type="domain" description="DOT1" evidence="3">
    <location>
        <begin position="237"/>
        <end position="307"/>
    </location>
</feature>
<evidence type="ECO:0000256" key="1">
    <source>
        <dbReference type="SAM" id="Coils"/>
    </source>
</evidence>
<feature type="region of interest" description="Disordered" evidence="2">
    <location>
        <begin position="35"/>
        <end position="64"/>
    </location>
</feature>
<protein>
    <recommendedName>
        <fullName evidence="3">DOT1 domain-containing protein</fullName>
    </recommendedName>
</protein>
<evidence type="ECO:0000313" key="5">
    <source>
        <dbReference type="Proteomes" id="UP001530400"/>
    </source>
</evidence>
<keyword evidence="1" id="KW-0175">Coiled coil</keyword>
<evidence type="ECO:0000313" key="4">
    <source>
        <dbReference type="EMBL" id="KAL3772907.1"/>
    </source>
</evidence>
<evidence type="ECO:0000256" key="2">
    <source>
        <dbReference type="SAM" id="MobiDB-lite"/>
    </source>
</evidence>
<feature type="compositionally biased region" description="Low complexity" evidence="2">
    <location>
        <begin position="36"/>
        <end position="58"/>
    </location>
</feature>
<feature type="coiled-coil region" evidence="1">
    <location>
        <begin position="76"/>
        <end position="104"/>
    </location>
</feature>
<comment type="caution">
    <text evidence="4">The sequence shown here is derived from an EMBL/GenBank/DDBJ whole genome shotgun (WGS) entry which is preliminary data.</text>
</comment>
<dbReference type="EMBL" id="JALLPJ020001256">
    <property type="protein sequence ID" value="KAL3772907.1"/>
    <property type="molecule type" value="Genomic_DNA"/>
</dbReference>
<dbReference type="Gene3D" id="3.40.50.150">
    <property type="entry name" value="Vaccinia Virus protein VP39"/>
    <property type="match status" value="1"/>
</dbReference>
<proteinExistence type="predicted"/>
<gene>
    <name evidence="4" type="ORF">ACHAWO_011691</name>
</gene>
<dbReference type="Pfam" id="PF08123">
    <property type="entry name" value="DOT1"/>
    <property type="match status" value="1"/>
</dbReference>
<dbReference type="SUPFAM" id="SSF53335">
    <property type="entry name" value="S-adenosyl-L-methionine-dependent methyltransferases"/>
    <property type="match status" value="1"/>
</dbReference>
<dbReference type="Proteomes" id="UP001530400">
    <property type="component" value="Unassembled WGS sequence"/>
</dbReference>
<evidence type="ECO:0000259" key="3">
    <source>
        <dbReference type="Pfam" id="PF08123"/>
    </source>
</evidence>
<accession>A0ABD3NAA9</accession>
<dbReference type="SMART" id="SM00726">
    <property type="entry name" value="UIM"/>
    <property type="match status" value="2"/>
</dbReference>
<organism evidence="4 5">
    <name type="scientific">Cyclotella atomus</name>
    <dbReference type="NCBI Taxonomy" id="382360"/>
    <lineage>
        <taxon>Eukaryota</taxon>
        <taxon>Sar</taxon>
        <taxon>Stramenopiles</taxon>
        <taxon>Ochrophyta</taxon>
        <taxon>Bacillariophyta</taxon>
        <taxon>Coscinodiscophyceae</taxon>
        <taxon>Thalassiosirophycidae</taxon>
        <taxon>Stephanodiscales</taxon>
        <taxon>Stephanodiscaceae</taxon>
        <taxon>Cyclotella</taxon>
    </lineage>
</organism>
<dbReference type="InterPro" id="IPR003903">
    <property type="entry name" value="UIM_dom"/>
</dbReference>
<reference evidence="4 5" key="1">
    <citation type="submission" date="2024-10" db="EMBL/GenBank/DDBJ databases">
        <title>Updated reference genomes for cyclostephanoid diatoms.</title>
        <authorList>
            <person name="Roberts W.R."/>
            <person name="Alverson A.J."/>
        </authorList>
    </citation>
    <scope>NUCLEOTIDE SEQUENCE [LARGE SCALE GENOMIC DNA]</scope>
    <source>
        <strain evidence="4 5">AJA010-31</strain>
    </source>
</reference>
<dbReference type="PROSITE" id="PS50330">
    <property type="entry name" value="UIM"/>
    <property type="match status" value="1"/>
</dbReference>
<dbReference type="AlphaFoldDB" id="A0ABD3NAA9"/>
<dbReference type="InterPro" id="IPR029063">
    <property type="entry name" value="SAM-dependent_MTases_sf"/>
</dbReference>
<dbReference type="InterPro" id="IPR025789">
    <property type="entry name" value="DOT1_dom"/>
</dbReference>
<keyword evidence="5" id="KW-1185">Reference proteome</keyword>
<sequence>MHATATAFSVQSAEDVDTLTTVDSKPAAAIQETMHATETAANPNTTTQKATSTKQATSGSEFIPPQYEDDELMRAIELSMQQAAEDETRRKEEERELAEALRLSSVTYSSPFASTPTNEVIDVDAEDDDNNNNIVHHSERYVSFTNLYNKLTRDQFRQCFDEWTSRQAKGGIAAIEKGSLVMEGDNAKKFRKELGKGSSDGKNQERAQYGRLSVNALYHILDSLIDGDGGKLAMEAVGPVDAFMDIGMGIGVQVLQAGLVYGFKSRGVEIMPKRCMLANELLQAFIDYFRNDPPDVSKIQMLQGDFARGFPDGMPGTGESDFAMRNFLLCTDLSLSEQKSLVVFVNNAEHVFDARSNDSAKSRSLDSYLGELFGNMQVGVRFATLTSLVKCFDRGGWFRQDVIHLKRDCVSWSNKAQECYILTKLSDMWTCGDCRAETNVVHCSGRLQVECVYCTKKPPRATKRQRKNPVKYSE</sequence>
<name>A0ABD3NAA9_9STRA</name>